<dbReference type="InterPro" id="IPR036034">
    <property type="entry name" value="PDZ_sf"/>
</dbReference>
<dbReference type="AlphaFoldDB" id="A0A0X8FEN5"/>
<dbReference type="InterPro" id="IPR041489">
    <property type="entry name" value="PDZ_6"/>
</dbReference>
<dbReference type="PANTHER" id="PTHR42837">
    <property type="entry name" value="REGULATOR OF SIGMA-E PROTEASE RSEP"/>
    <property type="match status" value="1"/>
</dbReference>
<comment type="similarity">
    <text evidence="3 11">Belongs to the peptidase M50B family.</text>
</comment>
<evidence type="ECO:0000313" key="15">
    <source>
        <dbReference type="Proteomes" id="UP000594771"/>
    </source>
</evidence>
<evidence type="ECO:0000256" key="4">
    <source>
        <dbReference type="ARBA" id="ARBA00022670"/>
    </source>
</evidence>
<protein>
    <recommendedName>
        <fullName evidence="11">Zinc metalloprotease</fullName>
        <ecNumber evidence="11">3.4.24.-</ecNumber>
    </recommendedName>
</protein>
<keyword evidence="4 14" id="KW-0645">Protease</keyword>
<evidence type="ECO:0000256" key="10">
    <source>
        <dbReference type="ARBA" id="ARBA00023136"/>
    </source>
</evidence>
<evidence type="ECO:0000313" key="13">
    <source>
        <dbReference type="EMBL" id="MCY3052618.1"/>
    </source>
</evidence>
<evidence type="ECO:0000256" key="6">
    <source>
        <dbReference type="ARBA" id="ARBA00022801"/>
    </source>
</evidence>
<keyword evidence="7 11" id="KW-0862">Zinc</keyword>
<keyword evidence="6 11" id="KW-0378">Hydrolase</keyword>
<dbReference type="InterPro" id="IPR001478">
    <property type="entry name" value="PDZ"/>
</dbReference>
<gene>
    <name evidence="14" type="primary">rseP</name>
    <name evidence="14" type="ORF">I6G68_05900</name>
    <name evidence="13" type="ORF">ODY43_01175</name>
</gene>
<feature type="domain" description="PDZ" evidence="12">
    <location>
        <begin position="184"/>
        <end position="259"/>
    </location>
</feature>
<dbReference type="GeneID" id="35768543"/>
<evidence type="ECO:0000313" key="14">
    <source>
        <dbReference type="EMBL" id="QPS00927.1"/>
    </source>
</evidence>
<dbReference type="EC" id="3.4.24.-" evidence="11"/>
<evidence type="ECO:0000256" key="11">
    <source>
        <dbReference type="RuleBase" id="RU362031"/>
    </source>
</evidence>
<keyword evidence="8 11" id="KW-1133">Transmembrane helix</keyword>
<proteinExistence type="inferred from homology"/>
<comment type="cofactor">
    <cofactor evidence="1 11">
        <name>Zn(2+)</name>
        <dbReference type="ChEBI" id="CHEBI:29105"/>
    </cofactor>
</comment>
<dbReference type="SUPFAM" id="SSF50156">
    <property type="entry name" value="PDZ domain-like"/>
    <property type="match status" value="1"/>
</dbReference>
<dbReference type="Pfam" id="PF17820">
    <property type="entry name" value="PDZ_6"/>
    <property type="match status" value="1"/>
</dbReference>
<keyword evidence="16" id="KW-1185">Reference proteome</keyword>
<evidence type="ECO:0000256" key="5">
    <source>
        <dbReference type="ARBA" id="ARBA00022692"/>
    </source>
</evidence>
<dbReference type="PANTHER" id="PTHR42837:SF2">
    <property type="entry name" value="MEMBRANE METALLOPROTEASE ARASP2, CHLOROPLASTIC-RELATED"/>
    <property type="match status" value="1"/>
</dbReference>
<evidence type="ECO:0000256" key="1">
    <source>
        <dbReference type="ARBA" id="ARBA00001947"/>
    </source>
</evidence>
<evidence type="ECO:0000256" key="3">
    <source>
        <dbReference type="ARBA" id="ARBA00007931"/>
    </source>
</evidence>
<sequence>MKAIIVFIIIFSVIVIFHEFGHFIMAKRSGIMVREFAIGMGPRIFHYEGEETTYTLRLLPIGGYVRMAGLEDMDEVIEPGRQIKVGFNDDQVIDLICLDSNEEDIEALPLEVMDSDLSESMYIRGVPFGETESKKYTVSPEAYILEENGSLVKIAPLDKQFQSAPLINRLLTNIMGPINNFILGILAFILIAFLQGGVYSNAPVLGEMVDNSVAQEAGLESGDRVIKINDEKIDSFTDMQKIVSQHPGQEVNFTVERDQEQKSIAVQVGAVETNKGQKIGQIGVRAPQNKSFGAKIAYGFKATWAIIVGIISAIASMVVNGFDINNFGGPVYMYQATSQTVEVGFIAVLQLMAYLTVNLGIVNLLPFPALDGGKAFLNIIEAIRGKALSVRTEGIINLIGFVLLMVLMIAVTWNDILRLF</sequence>
<dbReference type="RefSeq" id="WP_060778207.1">
    <property type="nucleotide sequence ID" value="NZ_CAJHLF010000002.1"/>
</dbReference>
<evidence type="ECO:0000256" key="7">
    <source>
        <dbReference type="ARBA" id="ARBA00022833"/>
    </source>
</evidence>
<name>A0A0X8FEN5_9LACT</name>
<evidence type="ECO:0000313" key="16">
    <source>
        <dbReference type="Proteomes" id="UP001069145"/>
    </source>
</evidence>
<dbReference type="GO" id="GO:0016020">
    <property type="term" value="C:membrane"/>
    <property type="evidence" value="ECO:0007669"/>
    <property type="project" value="UniProtKB-SubCell"/>
</dbReference>
<accession>A0A0X8FEN5</accession>
<dbReference type="Proteomes" id="UP001069145">
    <property type="component" value="Unassembled WGS sequence"/>
</dbReference>
<dbReference type="CDD" id="cd23081">
    <property type="entry name" value="cpPDZ_EcRseP-like"/>
    <property type="match status" value="1"/>
</dbReference>
<dbReference type="Proteomes" id="UP000594771">
    <property type="component" value="Chromosome"/>
</dbReference>
<evidence type="ECO:0000256" key="8">
    <source>
        <dbReference type="ARBA" id="ARBA00022989"/>
    </source>
</evidence>
<dbReference type="OrthoDB" id="9782003at2"/>
<dbReference type="GO" id="GO:0004222">
    <property type="term" value="F:metalloendopeptidase activity"/>
    <property type="evidence" value="ECO:0007669"/>
    <property type="project" value="InterPro"/>
</dbReference>
<feature type="transmembrane region" description="Helical" evidence="11">
    <location>
        <begin position="302"/>
        <end position="322"/>
    </location>
</feature>
<dbReference type="Gene3D" id="2.30.42.10">
    <property type="match status" value="1"/>
</dbReference>
<keyword evidence="9 11" id="KW-0482">Metalloprotease</keyword>
<evidence type="ECO:0000259" key="12">
    <source>
        <dbReference type="SMART" id="SM00228"/>
    </source>
</evidence>
<keyword evidence="11" id="KW-0479">Metal-binding</keyword>
<organism evidence="14 15">
    <name type="scientific">Aerococcus urinae</name>
    <dbReference type="NCBI Taxonomy" id="1376"/>
    <lineage>
        <taxon>Bacteria</taxon>
        <taxon>Bacillati</taxon>
        <taxon>Bacillota</taxon>
        <taxon>Bacilli</taxon>
        <taxon>Lactobacillales</taxon>
        <taxon>Aerococcaceae</taxon>
        <taxon>Aerococcus</taxon>
    </lineage>
</organism>
<dbReference type="KEGG" id="aun:AWM73_04155"/>
<feature type="transmembrane region" description="Helical" evidence="11">
    <location>
        <begin position="343"/>
        <end position="365"/>
    </location>
</feature>
<feature type="transmembrane region" description="Helical" evidence="11">
    <location>
        <begin position="6"/>
        <end position="25"/>
    </location>
</feature>
<evidence type="ECO:0000256" key="9">
    <source>
        <dbReference type="ARBA" id="ARBA00023049"/>
    </source>
</evidence>
<dbReference type="InterPro" id="IPR008915">
    <property type="entry name" value="Peptidase_M50"/>
</dbReference>
<dbReference type="GO" id="GO:0006508">
    <property type="term" value="P:proteolysis"/>
    <property type="evidence" value="ECO:0007669"/>
    <property type="project" value="UniProtKB-KW"/>
</dbReference>
<comment type="subcellular location">
    <subcellularLocation>
        <location evidence="2">Membrane</location>
        <topology evidence="2">Multi-pass membrane protein</topology>
    </subcellularLocation>
</comment>
<dbReference type="NCBIfam" id="TIGR00054">
    <property type="entry name" value="RIP metalloprotease RseP"/>
    <property type="match status" value="1"/>
</dbReference>
<keyword evidence="5 11" id="KW-0812">Transmembrane</keyword>
<dbReference type="InterPro" id="IPR004387">
    <property type="entry name" value="Pept_M50_Zn"/>
</dbReference>
<dbReference type="Pfam" id="PF02163">
    <property type="entry name" value="Peptidase_M50"/>
    <property type="match status" value="1"/>
</dbReference>
<evidence type="ECO:0000256" key="2">
    <source>
        <dbReference type="ARBA" id="ARBA00004141"/>
    </source>
</evidence>
<dbReference type="EMBL" id="JAOTML010000001">
    <property type="protein sequence ID" value="MCY3052618.1"/>
    <property type="molecule type" value="Genomic_DNA"/>
</dbReference>
<dbReference type="CDD" id="cd06163">
    <property type="entry name" value="S2P-M50_PDZ_RseP-like"/>
    <property type="match status" value="1"/>
</dbReference>
<feature type="transmembrane region" description="Helical" evidence="11">
    <location>
        <begin position="178"/>
        <end position="198"/>
    </location>
</feature>
<dbReference type="SMART" id="SM00228">
    <property type="entry name" value="PDZ"/>
    <property type="match status" value="1"/>
</dbReference>
<keyword evidence="10 11" id="KW-0472">Membrane</keyword>
<reference evidence="13" key="2">
    <citation type="submission" date="2022-09" db="EMBL/GenBank/DDBJ databases">
        <title>Aerococcus urinae taxonomy study.</title>
        <authorList>
            <person name="Christensen J."/>
            <person name="Senneby E."/>
        </authorList>
    </citation>
    <scope>NUCLEOTIDE SEQUENCE</scope>
    <source>
        <strain evidence="13">NLD-066-U95</strain>
    </source>
</reference>
<reference evidence="14 15" key="1">
    <citation type="submission" date="2020-12" db="EMBL/GenBank/DDBJ databases">
        <title>FDA dAtabase for Regulatory Grade micrObial Sequences (FDA-ARGOS): Supporting development and validation of Infectious Disease Dx tests.</title>
        <authorList>
            <person name="Sproer C."/>
            <person name="Gronow S."/>
            <person name="Severitt S."/>
            <person name="Schroder I."/>
            <person name="Tallon L."/>
            <person name="Sadzewicz L."/>
            <person name="Zhao X."/>
            <person name="Boylan J."/>
            <person name="Ott S."/>
            <person name="Bowen H."/>
            <person name="Vavikolanu K."/>
            <person name="Mehta A."/>
            <person name="Aluvathingal J."/>
            <person name="Nadendla S."/>
            <person name="Lowell S."/>
            <person name="Myers T."/>
            <person name="Yan Y."/>
            <person name="Sichtig H."/>
        </authorList>
    </citation>
    <scope>NUCLEOTIDE SEQUENCE [LARGE SCALE GENOMIC DNA]</scope>
    <source>
        <strain evidence="14 15">FDAARGOS_911</strain>
    </source>
</reference>
<feature type="transmembrane region" description="Helical" evidence="11">
    <location>
        <begin position="394"/>
        <end position="413"/>
    </location>
</feature>
<dbReference type="GO" id="GO:0046872">
    <property type="term" value="F:metal ion binding"/>
    <property type="evidence" value="ECO:0007669"/>
    <property type="project" value="UniProtKB-KW"/>
</dbReference>
<dbReference type="EMBL" id="CP065662">
    <property type="protein sequence ID" value="QPS00927.1"/>
    <property type="molecule type" value="Genomic_DNA"/>
</dbReference>